<reference evidence="18 19" key="1">
    <citation type="submission" date="2022-01" db="EMBL/GenBank/DDBJ databases">
        <title>A high-quality chromosome-level genome assembly of rohu carp, Labeo rohita.</title>
        <authorList>
            <person name="Arick M.A. II"/>
            <person name="Hsu C.-Y."/>
            <person name="Magbanua Z."/>
            <person name="Pechanova O."/>
            <person name="Grover C."/>
            <person name="Miller E."/>
            <person name="Thrash A."/>
            <person name="Ezzel L."/>
            <person name="Alam S."/>
            <person name="Benzie J."/>
            <person name="Hamilton M."/>
            <person name="Karsi A."/>
            <person name="Lawrence M.L."/>
            <person name="Peterson D.G."/>
        </authorList>
    </citation>
    <scope>NUCLEOTIDE SEQUENCE [LARGE SCALE GENOMIC DNA]</scope>
    <source>
        <strain evidence="19">BAU-BD-2019</strain>
        <tissue evidence="18">Blood</tissue>
    </source>
</reference>
<dbReference type="Pfam" id="PF04750">
    <property type="entry name" value="Far-17a_AIG1"/>
    <property type="match status" value="1"/>
</dbReference>
<comment type="catalytic activity">
    <reaction evidence="12">
        <text>9-(9Z-octadecenoyloxy)-octadecanoate + H2O = 9-hydroxy-octadecanoate + (9Z)-octadecenoate + H(+)</text>
        <dbReference type="Rhea" id="RHEA:52048"/>
        <dbReference type="ChEBI" id="CHEBI:15377"/>
        <dbReference type="ChEBI" id="CHEBI:15378"/>
        <dbReference type="ChEBI" id="CHEBI:30823"/>
        <dbReference type="ChEBI" id="CHEBI:136282"/>
        <dbReference type="ChEBI" id="CHEBI:136286"/>
    </reaction>
    <physiologicalReaction direction="left-to-right" evidence="12">
        <dbReference type="Rhea" id="RHEA:52049"/>
    </physiologicalReaction>
</comment>
<comment type="similarity">
    <text evidence="3">Belongs to the AIG1 family.</text>
</comment>
<sequence>MIADMTSILKKFYHIVAFIWYVFVMQSFYAKLNVDIPPGMFVYGGPWKYLTFLNLMVFFGLASANDLQSVEKGSKLSLFCLCKDLLFSVLAFPVGMFVVLLFWVIFAYDRQLVYPASLDNLFPLWMNHAMHTIVLPILLGEILVEPHIYPKTKNGLAALGIASLTYFGWVVWVYLTVGIWVYPILEMFSSSGLSVWICIHQPNREESDDEALPTLARICVGDNAVNKHVRQHSNGSIKTLSVYTL</sequence>
<comment type="catalytic activity">
    <reaction evidence="10">
        <text>12-octadecanoyloxy-octadecanoate + H2O = 12-hydroxyoctadecanoate + octadecanoate + H(+)</text>
        <dbReference type="Rhea" id="RHEA:52080"/>
        <dbReference type="ChEBI" id="CHEBI:15377"/>
        <dbReference type="ChEBI" id="CHEBI:15378"/>
        <dbReference type="ChEBI" id="CHEBI:25629"/>
        <dbReference type="ChEBI" id="CHEBI:84201"/>
        <dbReference type="ChEBI" id="CHEBI:136330"/>
    </reaction>
    <physiologicalReaction direction="left-to-right" evidence="10">
        <dbReference type="Rhea" id="RHEA:52081"/>
    </physiologicalReaction>
</comment>
<evidence type="ECO:0000256" key="5">
    <source>
        <dbReference type="ARBA" id="ARBA00022989"/>
    </source>
</evidence>
<comment type="subcellular location">
    <subcellularLocation>
        <location evidence="2">Endomembrane system</location>
        <topology evidence="2">Multi-pass membrane protein</topology>
    </subcellularLocation>
</comment>
<feature type="transmembrane region" description="Helical" evidence="17">
    <location>
        <begin position="156"/>
        <end position="174"/>
    </location>
</feature>
<evidence type="ECO:0000256" key="17">
    <source>
        <dbReference type="SAM" id="Phobius"/>
    </source>
</evidence>
<accession>A0ABQ8M769</accession>
<dbReference type="Proteomes" id="UP000830375">
    <property type="component" value="Unassembled WGS sequence"/>
</dbReference>
<evidence type="ECO:0000256" key="2">
    <source>
        <dbReference type="ARBA" id="ARBA00004127"/>
    </source>
</evidence>
<comment type="catalytic activity">
    <reaction evidence="11">
        <text>12-(9Z-octadecenoyloxy)-octadecanoate + H2O = 12-hydroxyoctadecanoate + (9Z)-octadecenoate + H(+)</text>
        <dbReference type="Rhea" id="RHEA:52060"/>
        <dbReference type="ChEBI" id="CHEBI:15377"/>
        <dbReference type="ChEBI" id="CHEBI:15378"/>
        <dbReference type="ChEBI" id="CHEBI:30823"/>
        <dbReference type="ChEBI" id="CHEBI:84201"/>
        <dbReference type="ChEBI" id="CHEBI:136302"/>
    </reaction>
    <physiologicalReaction direction="left-to-right" evidence="11">
        <dbReference type="Rhea" id="RHEA:52061"/>
    </physiologicalReaction>
</comment>
<feature type="transmembrane region" description="Helical" evidence="17">
    <location>
        <begin position="49"/>
        <end position="65"/>
    </location>
</feature>
<keyword evidence="4 17" id="KW-0812">Transmembrane</keyword>
<evidence type="ECO:0000256" key="1">
    <source>
        <dbReference type="ARBA" id="ARBA00000923"/>
    </source>
</evidence>
<keyword evidence="19" id="KW-1185">Reference proteome</keyword>
<evidence type="ECO:0000256" key="7">
    <source>
        <dbReference type="ARBA" id="ARBA00047368"/>
    </source>
</evidence>
<evidence type="ECO:0000256" key="11">
    <source>
        <dbReference type="ARBA" id="ARBA00048701"/>
    </source>
</evidence>
<organism evidence="18 19">
    <name type="scientific">Labeo rohita</name>
    <name type="common">Indian major carp</name>
    <name type="synonym">Cyprinus rohita</name>
    <dbReference type="NCBI Taxonomy" id="84645"/>
    <lineage>
        <taxon>Eukaryota</taxon>
        <taxon>Metazoa</taxon>
        <taxon>Chordata</taxon>
        <taxon>Craniata</taxon>
        <taxon>Vertebrata</taxon>
        <taxon>Euteleostomi</taxon>
        <taxon>Actinopterygii</taxon>
        <taxon>Neopterygii</taxon>
        <taxon>Teleostei</taxon>
        <taxon>Ostariophysi</taxon>
        <taxon>Cypriniformes</taxon>
        <taxon>Cyprinidae</taxon>
        <taxon>Labeoninae</taxon>
        <taxon>Labeonini</taxon>
        <taxon>Labeo</taxon>
    </lineage>
</organism>
<protein>
    <submittedName>
        <fullName evidence="18">Androgen-dependent TFPI-regulating protein</fullName>
    </submittedName>
</protein>
<dbReference type="InterPro" id="IPR006838">
    <property type="entry name" value="ADTRP_AIG1"/>
</dbReference>
<proteinExistence type="inferred from homology"/>
<comment type="catalytic activity">
    <reaction evidence="7">
        <text>12-hexadecanoyloxy-octadecanoate + H2O = 12-hydroxyoctadecanoate + hexadecanoate + H(+)</text>
        <dbReference type="Rhea" id="RHEA:52056"/>
        <dbReference type="ChEBI" id="CHEBI:7896"/>
        <dbReference type="ChEBI" id="CHEBI:15377"/>
        <dbReference type="ChEBI" id="CHEBI:15378"/>
        <dbReference type="ChEBI" id="CHEBI:83677"/>
        <dbReference type="ChEBI" id="CHEBI:84201"/>
    </reaction>
    <physiologicalReaction direction="left-to-right" evidence="7">
        <dbReference type="Rhea" id="RHEA:52057"/>
    </physiologicalReaction>
</comment>
<comment type="catalytic activity">
    <reaction evidence="9">
        <text>9-hexadecanoyloxy-octadecanoate + H2O = 9-hydroxy-octadecanoate + hexadecanoate + H(+)</text>
        <dbReference type="Rhea" id="RHEA:52052"/>
        <dbReference type="ChEBI" id="CHEBI:7896"/>
        <dbReference type="ChEBI" id="CHEBI:15377"/>
        <dbReference type="ChEBI" id="CHEBI:15378"/>
        <dbReference type="ChEBI" id="CHEBI:83670"/>
        <dbReference type="ChEBI" id="CHEBI:136286"/>
    </reaction>
    <physiologicalReaction direction="left-to-right" evidence="9">
        <dbReference type="Rhea" id="RHEA:52053"/>
    </physiologicalReaction>
</comment>
<gene>
    <name evidence="18" type="ORF">H4Q32_009525</name>
</gene>
<comment type="catalytic activity">
    <reaction evidence="15">
        <text>13-(9Z-hexadecenoyloxy)-octadecanoate + H2O = 13-hydroxy-octadecanoate + (9Z)-hexadecenoate + H(+)</text>
        <dbReference type="Rhea" id="RHEA:52076"/>
        <dbReference type="ChEBI" id="CHEBI:15377"/>
        <dbReference type="ChEBI" id="CHEBI:15378"/>
        <dbReference type="ChEBI" id="CHEBI:32372"/>
        <dbReference type="ChEBI" id="CHEBI:136304"/>
        <dbReference type="ChEBI" id="CHEBI:136315"/>
    </reaction>
    <physiologicalReaction direction="left-to-right" evidence="15">
        <dbReference type="Rhea" id="RHEA:52077"/>
    </physiologicalReaction>
</comment>
<evidence type="ECO:0000313" key="19">
    <source>
        <dbReference type="Proteomes" id="UP000830375"/>
    </source>
</evidence>
<evidence type="ECO:0000256" key="14">
    <source>
        <dbReference type="ARBA" id="ARBA00049296"/>
    </source>
</evidence>
<evidence type="ECO:0000256" key="8">
    <source>
        <dbReference type="ARBA" id="ARBA00047427"/>
    </source>
</evidence>
<dbReference type="EMBL" id="JACTAM010000013">
    <property type="protein sequence ID" value="KAI2658062.1"/>
    <property type="molecule type" value="Genomic_DNA"/>
</dbReference>
<keyword evidence="5 17" id="KW-1133">Transmembrane helix</keyword>
<evidence type="ECO:0000256" key="12">
    <source>
        <dbReference type="ARBA" id="ARBA00048800"/>
    </source>
</evidence>
<evidence type="ECO:0000256" key="16">
    <source>
        <dbReference type="ARBA" id="ARBA00049428"/>
    </source>
</evidence>
<comment type="catalytic activity">
    <reaction evidence="14">
        <text>13-(9Z-octadecenoyloxy)-octadecanoate + H2O = 13-hydroxy-octadecanoate + (9Z)-octadecenoate + H(+)</text>
        <dbReference type="Rhea" id="RHEA:52064"/>
        <dbReference type="ChEBI" id="CHEBI:15377"/>
        <dbReference type="ChEBI" id="CHEBI:15378"/>
        <dbReference type="ChEBI" id="CHEBI:30823"/>
        <dbReference type="ChEBI" id="CHEBI:136303"/>
        <dbReference type="ChEBI" id="CHEBI:136304"/>
    </reaction>
    <physiologicalReaction direction="left-to-right" evidence="14">
        <dbReference type="Rhea" id="RHEA:52065"/>
    </physiologicalReaction>
</comment>
<dbReference type="PANTHER" id="PTHR10989">
    <property type="entry name" value="ANDROGEN-INDUCED PROTEIN 1-RELATED"/>
    <property type="match status" value="1"/>
</dbReference>
<evidence type="ECO:0000313" key="18">
    <source>
        <dbReference type="EMBL" id="KAI2658062.1"/>
    </source>
</evidence>
<comment type="catalytic activity">
    <reaction evidence="8">
        <text>13-octadecanoyloxy-octadecanoate + H2O = 13-hydroxy-octadecanoate + octadecanoate + H(+)</text>
        <dbReference type="Rhea" id="RHEA:52084"/>
        <dbReference type="ChEBI" id="CHEBI:15377"/>
        <dbReference type="ChEBI" id="CHEBI:15378"/>
        <dbReference type="ChEBI" id="CHEBI:25629"/>
        <dbReference type="ChEBI" id="CHEBI:136304"/>
        <dbReference type="ChEBI" id="CHEBI:136335"/>
    </reaction>
    <physiologicalReaction direction="left-to-right" evidence="8">
        <dbReference type="Rhea" id="RHEA:52085"/>
    </physiologicalReaction>
</comment>
<evidence type="ECO:0000256" key="10">
    <source>
        <dbReference type="ARBA" id="ARBA00048680"/>
    </source>
</evidence>
<evidence type="ECO:0000256" key="3">
    <source>
        <dbReference type="ARBA" id="ARBA00009300"/>
    </source>
</evidence>
<evidence type="ECO:0000256" key="6">
    <source>
        <dbReference type="ARBA" id="ARBA00023136"/>
    </source>
</evidence>
<dbReference type="PANTHER" id="PTHR10989:SF19">
    <property type="entry name" value="ANDROGEN-DEPENDENT TFPI-REGULATING PROTEIN-LIKE"/>
    <property type="match status" value="1"/>
</dbReference>
<evidence type="ECO:0000256" key="9">
    <source>
        <dbReference type="ARBA" id="ARBA00047863"/>
    </source>
</evidence>
<comment type="catalytic activity">
    <reaction evidence="13">
        <text>9-octadecanoyloxy-octadecanoate + H2O = 9-hydroxy-octadecanoate + octadecanoate + H(+)</text>
        <dbReference type="Rhea" id="RHEA:52096"/>
        <dbReference type="ChEBI" id="CHEBI:15377"/>
        <dbReference type="ChEBI" id="CHEBI:15378"/>
        <dbReference type="ChEBI" id="CHEBI:25629"/>
        <dbReference type="ChEBI" id="CHEBI:136286"/>
        <dbReference type="ChEBI" id="CHEBI:136373"/>
    </reaction>
    <physiologicalReaction direction="left-to-right" evidence="13">
        <dbReference type="Rhea" id="RHEA:52097"/>
    </physiologicalReaction>
</comment>
<feature type="transmembrane region" description="Helical" evidence="17">
    <location>
        <begin position="12"/>
        <end position="29"/>
    </location>
</feature>
<keyword evidence="6 17" id="KW-0472">Membrane</keyword>
<evidence type="ECO:0000256" key="13">
    <source>
        <dbReference type="ARBA" id="ARBA00049221"/>
    </source>
</evidence>
<comment type="caution">
    <text evidence="18">The sequence shown here is derived from an EMBL/GenBank/DDBJ whole genome shotgun (WGS) entry which is preliminary data.</text>
</comment>
<comment type="catalytic activity">
    <reaction evidence="1">
        <text>9-(9Z-hexadecenoyloxy)-octadecanoate + H2O = (9Z)-hexadecenoate + 9-hydroxy-octadecanoate + H(+)</text>
        <dbReference type="Rhea" id="RHEA:52068"/>
        <dbReference type="ChEBI" id="CHEBI:15377"/>
        <dbReference type="ChEBI" id="CHEBI:15378"/>
        <dbReference type="ChEBI" id="CHEBI:32372"/>
        <dbReference type="ChEBI" id="CHEBI:136286"/>
        <dbReference type="ChEBI" id="CHEBI:136309"/>
    </reaction>
    <physiologicalReaction direction="left-to-right" evidence="1">
        <dbReference type="Rhea" id="RHEA:52069"/>
    </physiologicalReaction>
</comment>
<comment type="catalytic activity">
    <reaction evidence="16">
        <text>12-(9Z-hexadecenoyloxy)-octadecanoate + H2O = 12-hydroxyoctadecanoate + (9Z)-hexadecenoate + H(+)</text>
        <dbReference type="Rhea" id="RHEA:52072"/>
        <dbReference type="ChEBI" id="CHEBI:15377"/>
        <dbReference type="ChEBI" id="CHEBI:15378"/>
        <dbReference type="ChEBI" id="CHEBI:32372"/>
        <dbReference type="ChEBI" id="CHEBI:84201"/>
        <dbReference type="ChEBI" id="CHEBI:136312"/>
    </reaction>
    <physiologicalReaction direction="left-to-right" evidence="16">
        <dbReference type="Rhea" id="RHEA:52073"/>
    </physiologicalReaction>
</comment>
<feature type="transmembrane region" description="Helical" evidence="17">
    <location>
        <begin position="125"/>
        <end position="144"/>
    </location>
</feature>
<name>A0ABQ8M769_LABRO</name>
<evidence type="ECO:0000256" key="15">
    <source>
        <dbReference type="ARBA" id="ARBA00049322"/>
    </source>
</evidence>
<feature type="transmembrane region" description="Helical" evidence="17">
    <location>
        <begin position="85"/>
        <end position="105"/>
    </location>
</feature>
<evidence type="ECO:0000256" key="4">
    <source>
        <dbReference type="ARBA" id="ARBA00022692"/>
    </source>
</evidence>